<dbReference type="Proteomes" id="UP000515145">
    <property type="component" value="Chromosome 14"/>
</dbReference>
<feature type="domain" description="Cytoskeleton-associated protein 2 C-terminal" evidence="7">
    <location>
        <begin position="387"/>
        <end position="548"/>
    </location>
</feature>
<feature type="compositionally biased region" description="Polar residues" evidence="6">
    <location>
        <begin position="50"/>
        <end position="60"/>
    </location>
</feature>
<evidence type="ECO:0000313" key="8">
    <source>
        <dbReference type="Proteomes" id="UP000515145"/>
    </source>
</evidence>
<feature type="region of interest" description="Disordered" evidence="6">
    <location>
        <begin position="133"/>
        <end position="236"/>
    </location>
</feature>
<accession>A0A6P7JKU2</accession>
<keyword evidence="5" id="KW-0206">Cytoskeleton</keyword>
<feature type="compositionally biased region" description="Polar residues" evidence="6">
    <location>
        <begin position="194"/>
        <end position="226"/>
    </location>
</feature>
<keyword evidence="3" id="KW-0963">Cytoplasm</keyword>
<organism evidence="8 9">
    <name type="scientific">Parambassis ranga</name>
    <name type="common">Indian glassy fish</name>
    <dbReference type="NCBI Taxonomy" id="210632"/>
    <lineage>
        <taxon>Eukaryota</taxon>
        <taxon>Metazoa</taxon>
        <taxon>Chordata</taxon>
        <taxon>Craniata</taxon>
        <taxon>Vertebrata</taxon>
        <taxon>Euteleostomi</taxon>
        <taxon>Actinopterygii</taxon>
        <taxon>Neopterygii</taxon>
        <taxon>Teleostei</taxon>
        <taxon>Neoteleostei</taxon>
        <taxon>Acanthomorphata</taxon>
        <taxon>Ovalentaria</taxon>
        <taxon>Ambassidae</taxon>
        <taxon>Parambassis</taxon>
    </lineage>
</organism>
<comment type="similarity">
    <text evidence="2">Belongs to the CKAP2 family.</text>
</comment>
<dbReference type="InParanoid" id="A0A6P7JKU2"/>
<dbReference type="GeneID" id="114446200"/>
<evidence type="ECO:0000256" key="3">
    <source>
        <dbReference type="ARBA" id="ARBA00022490"/>
    </source>
</evidence>
<reference evidence="9" key="1">
    <citation type="submission" date="2025-08" db="UniProtKB">
        <authorList>
            <consortium name="RefSeq"/>
        </authorList>
    </citation>
    <scope>IDENTIFICATION</scope>
</reference>
<evidence type="ECO:0000256" key="2">
    <source>
        <dbReference type="ARBA" id="ARBA00009468"/>
    </source>
</evidence>
<proteinExistence type="inferred from homology"/>
<keyword evidence="8" id="KW-1185">Reference proteome</keyword>
<dbReference type="OrthoDB" id="9945093at2759"/>
<feature type="region of interest" description="Disordered" evidence="6">
    <location>
        <begin position="263"/>
        <end position="347"/>
    </location>
</feature>
<feature type="region of interest" description="Disordered" evidence="6">
    <location>
        <begin position="380"/>
        <end position="446"/>
    </location>
</feature>
<dbReference type="GO" id="GO:0015630">
    <property type="term" value="C:microtubule cytoskeleton"/>
    <property type="evidence" value="ECO:0007669"/>
    <property type="project" value="TreeGrafter"/>
</dbReference>
<name>A0A6P7JKU2_9TELE</name>
<evidence type="ECO:0000313" key="9">
    <source>
        <dbReference type="RefSeq" id="XP_028277485.1"/>
    </source>
</evidence>
<evidence type="ECO:0000256" key="1">
    <source>
        <dbReference type="ARBA" id="ARBA00004245"/>
    </source>
</evidence>
<keyword evidence="4" id="KW-0597">Phosphoprotein</keyword>
<comment type="subcellular location">
    <subcellularLocation>
        <location evidence="1">Cytoplasm</location>
        <location evidence="1">Cytoskeleton</location>
    </subcellularLocation>
</comment>
<feature type="region of interest" description="Disordered" evidence="6">
    <location>
        <begin position="1"/>
        <end position="60"/>
    </location>
</feature>
<dbReference type="InterPro" id="IPR029197">
    <property type="entry name" value="CKAP2_C"/>
</dbReference>
<dbReference type="Pfam" id="PF15297">
    <property type="entry name" value="CKAP2_C"/>
    <property type="match status" value="1"/>
</dbReference>
<feature type="compositionally biased region" description="Acidic residues" evidence="6">
    <location>
        <begin position="419"/>
        <end position="446"/>
    </location>
</feature>
<dbReference type="AlphaFoldDB" id="A0A6P7JKU2"/>
<evidence type="ECO:0000256" key="6">
    <source>
        <dbReference type="SAM" id="MobiDB-lite"/>
    </source>
</evidence>
<protein>
    <submittedName>
        <fullName evidence="9">Cytoskeleton-associated protein 2</fullName>
    </submittedName>
</protein>
<evidence type="ECO:0000256" key="4">
    <source>
        <dbReference type="ARBA" id="ARBA00022553"/>
    </source>
</evidence>
<dbReference type="InterPro" id="IPR026165">
    <property type="entry name" value="CKAP2_fam"/>
</dbReference>
<dbReference type="PANTHER" id="PTHR16076">
    <property type="entry name" value="CYTOSKELETON ASSOCIATED PROTEIN 2-RELATED"/>
    <property type="match status" value="1"/>
</dbReference>
<evidence type="ECO:0000256" key="5">
    <source>
        <dbReference type="ARBA" id="ARBA00023212"/>
    </source>
</evidence>
<dbReference type="RefSeq" id="XP_028277485.1">
    <property type="nucleotide sequence ID" value="XM_028421684.1"/>
</dbReference>
<feature type="compositionally biased region" description="Basic and acidic residues" evidence="6">
    <location>
        <begin position="399"/>
        <end position="415"/>
    </location>
</feature>
<dbReference type="PANTHER" id="PTHR16076:SF8">
    <property type="entry name" value="CYTOSKELETON-ASSOCIATED PROTEIN 2"/>
    <property type="match status" value="1"/>
</dbReference>
<gene>
    <name evidence="9" type="primary">LOC114446200</name>
</gene>
<feature type="compositionally biased region" description="Low complexity" evidence="6">
    <location>
        <begin position="298"/>
        <end position="308"/>
    </location>
</feature>
<evidence type="ECO:0000259" key="7">
    <source>
        <dbReference type="Pfam" id="PF15297"/>
    </source>
</evidence>
<dbReference type="FunCoup" id="A0A6P7JKU2">
    <property type="interactions" value="790"/>
</dbReference>
<dbReference type="GO" id="GO:0007026">
    <property type="term" value="P:negative regulation of microtubule depolymerization"/>
    <property type="evidence" value="ECO:0007669"/>
    <property type="project" value="TreeGrafter"/>
</dbReference>
<sequence length="558" mass="60646">MDNLAVSRRNHTNKKGNKENTQPALGSKFPIKKDKTSAAPLKAKAKQAGTRPTSGEPLQSVRSVLRDGKRPATAVRQQHTHSQAFLTEQIVKHKKMVVEAPKPPASVASLKCAPGMYKGKVVQSKIGSIWKSSAAGMATNPKPSAPKPESQRVGNVAKSRSKSVEHDKTKHEKTRSKSVPSRPVQVPKAPASSHPPTRTIPATLTATRSTKMTVAPTKLSSKPKTSMTDKKINKAPVSSTLSQYRLTMESAEERRAKLADWLASKGKSLKRPAMAAPSKTSKVSAKPKANLQPPSTVEAQPPAQCEPEPSLEAQKPDSAAAALCADTQGAADAEHSPAPVMMNTSLDLHESSDADLAFDPQDSVEDIVVNLCNVLEALETPSRCSDESTQGTDECNAEMESRKPVDECKREELKNASEQVEDEAEESDGQKEETEEVESDDDDDDVIETTPQMEEASVIKYSVKTTPYLQSVKKTIEGEACRSASRKKSNIKDIKFLTPVRRSCRIQRKSSRLPAMLTDHDPCVSSLAELVNLDDDPNAYVVRKNTALLEDVLDQHTQ</sequence>